<evidence type="ECO:0000256" key="2">
    <source>
        <dbReference type="ARBA" id="ARBA00022737"/>
    </source>
</evidence>
<reference evidence="5 6" key="1">
    <citation type="submission" date="2020-08" db="EMBL/GenBank/DDBJ databases">
        <title>Genomic Encyclopedia of Type Strains, Phase IV (KMG-IV): sequencing the most valuable type-strain genomes for metagenomic binning, comparative biology and taxonomic classification.</title>
        <authorList>
            <person name="Goeker M."/>
        </authorList>
    </citation>
    <scope>NUCLEOTIDE SEQUENCE [LARGE SCALE GENOMIC DNA]</scope>
    <source>
        <strain evidence="5 6">DSM 26723</strain>
    </source>
</reference>
<accession>A0A841HNU1</accession>
<keyword evidence="6" id="KW-1185">Reference proteome</keyword>
<evidence type="ECO:0000256" key="1">
    <source>
        <dbReference type="ARBA" id="ARBA00022723"/>
    </source>
</evidence>
<keyword evidence="3" id="KW-0732">Signal</keyword>
<keyword evidence="1" id="KW-0479">Metal-binding</keyword>
<dbReference type="PANTHER" id="PTHR10827">
    <property type="entry name" value="RETICULOCALBIN"/>
    <property type="match status" value="1"/>
</dbReference>
<comment type="caution">
    <text evidence="5">The sequence shown here is derived from an EMBL/GenBank/DDBJ whole genome shotgun (WGS) entry which is preliminary data.</text>
</comment>
<proteinExistence type="predicted"/>
<dbReference type="SMART" id="SM00054">
    <property type="entry name" value="EFh"/>
    <property type="match status" value="2"/>
</dbReference>
<keyword evidence="2" id="KW-0677">Repeat</keyword>
<evidence type="ECO:0000256" key="3">
    <source>
        <dbReference type="SAM" id="SignalP"/>
    </source>
</evidence>
<name>A0A841HNU1_9GAMM</name>
<sequence length="148" mass="15982">MTNLCKRSATAACVVCSSLAFTVFADDKPASSGEEEMKLMDESRDGRITSAEHAAGARQLFLKMDTDHDGIVTEGEMQIAQKTMLTKPSKTKPAAEKIKVIDTNQDGSLSAEEHADGARRMFMAMDADGDGQLTVAEVQAGHDKMLRE</sequence>
<dbReference type="PROSITE" id="PS50222">
    <property type="entry name" value="EF_HAND_2"/>
    <property type="match status" value="2"/>
</dbReference>
<dbReference type="PROSITE" id="PS00018">
    <property type="entry name" value="EF_HAND_1"/>
    <property type="match status" value="2"/>
</dbReference>
<organism evidence="5 6">
    <name type="scientific">Povalibacter uvarum</name>
    <dbReference type="NCBI Taxonomy" id="732238"/>
    <lineage>
        <taxon>Bacteria</taxon>
        <taxon>Pseudomonadati</taxon>
        <taxon>Pseudomonadota</taxon>
        <taxon>Gammaproteobacteria</taxon>
        <taxon>Steroidobacterales</taxon>
        <taxon>Steroidobacteraceae</taxon>
        <taxon>Povalibacter</taxon>
    </lineage>
</organism>
<dbReference type="SUPFAM" id="SSF47473">
    <property type="entry name" value="EF-hand"/>
    <property type="match status" value="1"/>
</dbReference>
<feature type="domain" description="EF-hand" evidence="4">
    <location>
        <begin position="52"/>
        <end position="87"/>
    </location>
</feature>
<evidence type="ECO:0000313" key="6">
    <source>
        <dbReference type="Proteomes" id="UP000588068"/>
    </source>
</evidence>
<gene>
    <name evidence="5" type="ORF">HNQ60_003314</name>
</gene>
<dbReference type="EMBL" id="JACHHZ010000003">
    <property type="protein sequence ID" value="MBB6094433.1"/>
    <property type="molecule type" value="Genomic_DNA"/>
</dbReference>
<feature type="signal peptide" evidence="3">
    <location>
        <begin position="1"/>
        <end position="25"/>
    </location>
</feature>
<dbReference type="Gene3D" id="1.10.238.10">
    <property type="entry name" value="EF-hand"/>
    <property type="match status" value="2"/>
</dbReference>
<dbReference type="InterPro" id="IPR018247">
    <property type="entry name" value="EF_Hand_1_Ca_BS"/>
</dbReference>
<feature type="domain" description="EF-hand" evidence="4">
    <location>
        <begin position="113"/>
        <end position="148"/>
    </location>
</feature>
<dbReference type="AlphaFoldDB" id="A0A841HNU1"/>
<evidence type="ECO:0000259" key="4">
    <source>
        <dbReference type="PROSITE" id="PS50222"/>
    </source>
</evidence>
<feature type="chain" id="PRO_5033011118" description="EF-hand domain-containing protein" evidence="3">
    <location>
        <begin position="26"/>
        <end position="148"/>
    </location>
</feature>
<dbReference type="RefSeq" id="WP_184333837.1">
    <property type="nucleotide sequence ID" value="NZ_JACHHZ010000003.1"/>
</dbReference>
<dbReference type="PANTHER" id="PTHR10827:SF98">
    <property type="entry name" value="45 KDA CALCIUM-BINDING PROTEIN"/>
    <property type="match status" value="1"/>
</dbReference>
<protein>
    <recommendedName>
        <fullName evidence="4">EF-hand domain-containing protein</fullName>
    </recommendedName>
</protein>
<dbReference type="Pfam" id="PF13202">
    <property type="entry name" value="EF-hand_5"/>
    <property type="match status" value="3"/>
</dbReference>
<dbReference type="Proteomes" id="UP000588068">
    <property type="component" value="Unassembled WGS sequence"/>
</dbReference>
<evidence type="ECO:0000313" key="5">
    <source>
        <dbReference type="EMBL" id="MBB6094433.1"/>
    </source>
</evidence>
<dbReference type="InterPro" id="IPR002048">
    <property type="entry name" value="EF_hand_dom"/>
</dbReference>
<dbReference type="GO" id="GO:0005509">
    <property type="term" value="F:calcium ion binding"/>
    <property type="evidence" value="ECO:0007669"/>
    <property type="project" value="InterPro"/>
</dbReference>
<dbReference type="InterPro" id="IPR011992">
    <property type="entry name" value="EF-hand-dom_pair"/>
</dbReference>